<gene>
    <name evidence="7" type="ORF">PPYR1160_LOCUS12300</name>
</gene>
<evidence type="ECO:0000259" key="6">
    <source>
        <dbReference type="Pfam" id="PF03151"/>
    </source>
</evidence>
<organism evidence="7">
    <name type="scientific">Pinguiococcus pyrenoidosus</name>
    <dbReference type="NCBI Taxonomy" id="172671"/>
    <lineage>
        <taxon>Eukaryota</taxon>
        <taxon>Sar</taxon>
        <taxon>Stramenopiles</taxon>
        <taxon>Ochrophyta</taxon>
        <taxon>Pinguiophyceae</taxon>
        <taxon>Pinguiochrysidales</taxon>
        <taxon>Pinguiochrysidaceae</taxon>
        <taxon>Pinguiococcus</taxon>
    </lineage>
</organism>
<feature type="transmembrane region" description="Helical" evidence="5">
    <location>
        <begin position="68"/>
        <end position="89"/>
    </location>
</feature>
<feature type="transmembrane region" description="Helical" evidence="5">
    <location>
        <begin position="302"/>
        <end position="325"/>
    </location>
</feature>
<evidence type="ECO:0000256" key="3">
    <source>
        <dbReference type="ARBA" id="ARBA00022989"/>
    </source>
</evidence>
<evidence type="ECO:0000256" key="1">
    <source>
        <dbReference type="ARBA" id="ARBA00004141"/>
    </source>
</evidence>
<dbReference type="PANTHER" id="PTHR11132">
    <property type="entry name" value="SOLUTE CARRIER FAMILY 35"/>
    <property type="match status" value="1"/>
</dbReference>
<reference evidence="7" key="1">
    <citation type="submission" date="2021-01" db="EMBL/GenBank/DDBJ databases">
        <authorList>
            <person name="Corre E."/>
            <person name="Pelletier E."/>
            <person name="Niang G."/>
            <person name="Scheremetjew M."/>
            <person name="Finn R."/>
            <person name="Kale V."/>
            <person name="Holt S."/>
            <person name="Cochrane G."/>
            <person name="Meng A."/>
            <person name="Brown T."/>
            <person name="Cohen L."/>
        </authorList>
    </citation>
    <scope>NUCLEOTIDE SEQUENCE</scope>
    <source>
        <strain evidence="7">CCMP2078</strain>
    </source>
</reference>
<feature type="transmembrane region" description="Helical" evidence="5">
    <location>
        <begin position="248"/>
        <end position="268"/>
    </location>
</feature>
<accession>A0A7R9UFN0</accession>
<feature type="transmembrane region" description="Helical" evidence="5">
    <location>
        <begin position="210"/>
        <end position="228"/>
    </location>
</feature>
<dbReference type="Pfam" id="PF03151">
    <property type="entry name" value="TPT"/>
    <property type="match status" value="1"/>
</dbReference>
<protein>
    <recommendedName>
        <fullName evidence="6">Sugar phosphate transporter domain-containing protein</fullName>
    </recommendedName>
</protein>
<dbReference type="InterPro" id="IPR050186">
    <property type="entry name" value="TPT_transporter"/>
</dbReference>
<dbReference type="GO" id="GO:0016020">
    <property type="term" value="C:membrane"/>
    <property type="evidence" value="ECO:0007669"/>
    <property type="project" value="UniProtKB-SubCell"/>
</dbReference>
<feature type="domain" description="Sugar phosphate transporter" evidence="6">
    <location>
        <begin position="45"/>
        <end position="315"/>
    </location>
</feature>
<proteinExistence type="predicted"/>
<feature type="transmembrane region" description="Helical" evidence="5">
    <location>
        <begin position="36"/>
        <end position="56"/>
    </location>
</feature>
<dbReference type="EMBL" id="HBEA01016125">
    <property type="protein sequence ID" value="CAD8262798.1"/>
    <property type="molecule type" value="Transcribed_RNA"/>
</dbReference>
<dbReference type="AlphaFoldDB" id="A0A7R9UFN0"/>
<evidence type="ECO:0000256" key="5">
    <source>
        <dbReference type="SAM" id="Phobius"/>
    </source>
</evidence>
<evidence type="ECO:0000313" key="7">
    <source>
        <dbReference type="EMBL" id="CAD8262798.1"/>
    </source>
</evidence>
<keyword evidence="2 5" id="KW-0812">Transmembrane</keyword>
<evidence type="ECO:0000256" key="2">
    <source>
        <dbReference type="ARBA" id="ARBA00022692"/>
    </source>
</evidence>
<keyword evidence="4 5" id="KW-0472">Membrane</keyword>
<keyword evidence="3 5" id="KW-1133">Transmembrane helix</keyword>
<feature type="transmembrane region" description="Helical" evidence="5">
    <location>
        <begin position="109"/>
        <end position="131"/>
    </location>
</feature>
<evidence type="ECO:0000256" key="4">
    <source>
        <dbReference type="ARBA" id="ARBA00023136"/>
    </source>
</evidence>
<feature type="transmembrane region" description="Helical" evidence="5">
    <location>
        <begin position="275"/>
        <end position="296"/>
    </location>
</feature>
<sequence>MQGWLGRRQEAPLPLVDGGAAPPKRGVPSHSRTEKVFAAALYAATSLVLVSANKVVLTSYAFPSSNALATSQFLTTAVAVKLASCLGYVKVAPFGAQVLRQVLPITVLFLVDVLCGLAGTKFISLPMFAVLRRFSIPTTMFLERMIQQSRPSSVIQLSVWVMVLGAIVAAVNDLAFSLLGYSFIFVNDLATASRGVYIKSLTHGQRASKIDLLYYNAVLSLLWMTAFVPLTEDVGGIAAFEGWQNPRFLVMFACSSALGVVLQYSIYLCTSANSALTTTVVGCLKNAAVTYLGMVIGGDYAYSLWNFVGVNLSMGASIVYVYAAFRSREKK</sequence>
<name>A0A7R9UFN0_9STRA</name>
<dbReference type="InterPro" id="IPR004853">
    <property type="entry name" value="Sugar_P_trans_dom"/>
</dbReference>
<comment type="subcellular location">
    <subcellularLocation>
        <location evidence="1">Membrane</location>
        <topology evidence="1">Multi-pass membrane protein</topology>
    </subcellularLocation>
</comment>